<name>A0AAF0C4I5_9GAMM</name>
<dbReference type="Proteomes" id="UP000032568">
    <property type="component" value="Chromosome"/>
</dbReference>
<evidence type="ECO:0008006" key="4">
    <source>
        <dbReference type="Google" id="ProtNLM"/>
    </source>
</evidence>
<reference evidence="2 3" key="1">
    <citation type="journal article" date="2015" name="Genome Announc.">
        <title>Draft Genome Sequences of Marine Isolates of Thalassomonas viridans and Thalassomonas actiniarum.</title>
        <authorList>
            <person name="Olonade I."/>
            <person name="van Zyl L.J."/>
            <person name="Trindade M."/>
        </authorList>
    </citation>
    <scope>NUCLEOTIDE SEQUENCE [LARGE SCALE GENOMIC DNA]</scope>
    <source>
        <strain evidence="2 3">A5K-106</strain>
    </source>
</reference>
<feature type="transmembrane region" description="Helical" evidence="1">
    <location>
        <begin position="203"/>
        <end position="224"/>
    </location>
</feature>
<reference evidence="2 3" key="2">
    <citation type="journal article" date="2022" name="Mar. Drugs">
        <title>Bioassay-Guided Fractionation Leads to the Detection of Cholic Acid Generated by the Rare Thalassomonas sp.</title>
        <authorList>
            <person name="Pheiffer F."/>
            <person name="Schneider Y.K."/>
            <person name="Hansen E.H."/>
            <person name="Andersen J.H."/>
            <person name="Isaksson J."/>
            <person name="Busche T."/>
            <person name="R C."/>
            <person name="Kalinowski J."/>
            <person name="Zyl L.V."/>
            <person name="Trindade M."/>
        </authorList>
    </citation>
    <scope>NUCLEOTIDE SEQUENCE [LARGE SCALE GENOMIC DNA]</scope>
    <source>
        <strain evidence="2 3">A5K-106</strain>
    </source>
</reference>
<keyword evidence="3" id="KW-1185">Reference proteome</keyword>
<dbReference type="RefSeq" id="WP_152646451.1">
    <property type="nucleotide sequence ID" value="NZ_CP059735.1"/>
</dbReference>
<proteinExistence type="predicted"/>
<gene>
    <name evidence="2" type="ORF">SG35_007775</name>
</gene>
<dbReference type="KEGG" id="tact:SG35_007775"/>
<evidence type="ECO:0000313" key="3">
    <source>
        <dbReference type="Proteomes" id="UP000032568"/>
    </source>
</evidence>
<protein>
    <recommendedName>
        <fullName evidence="4">Fimbrial assembly protein</fullName>
    </recommendedName>
</protein>
<evidence type="ECO:0000256" key="1">
    <source>
        <dbReference type="SAM" id="Phobius"/>
    </source>
</evidence>
<evidence type="ECO:0000313" key="2">
    <source>
        <dbReference type="EMBL" id="WDE00523.1"/>
    </source>
</evidence>
<accession>A0AAF0C4I5</accession>
<dbReference type="AlphaFoldDB" id="A0AAF0C4I5"/>
<keyword evidence="1" id="KW-0472">Membrane</keyword>
<keyword evidence="1" id="KW-1133">Transmembrane helix</keyword>
<organism evidence="2 3">
    <name type="scientific">Thalassomonas actiniarum</name>
    <dbReference type="NCBI Taxonomy" id="485447"/>
    <lineage>
        <taxon>Bacteria</taxon>
        <taxon>Pseudomonadati</taxon>
        <taxon>Pseudomonadota</taxon>
        <taxon>Gammaproteobacteria</taxon>
        <taxon>Alteromonadales</taxon>
        <taxon>Colwelliaceae</taxon>
        <taxon>Thalassomonas</taxon>
    </lineage>
</organism>
<dbReference type="EMBL" id="CP059735">
    <property type="protein sequence ID" value="WDE00523.1"/>
    <property type="molecule type" value="Genomic_DNA"/>
</dbReference>
<keyword evidence="1" id="KW-0812">Transmembrane</keyword>
<sequence>MNFAGYFDGQLYRFSRRADRLELVAAEANFKAQVIIAASAYYQENKLNFPIDDKKELKKLLKLQLAANDVALIQKSADNLSYVNTWSFDAKIPKSYLLFPESLLFASFSQNGDILTLGNQDGSKTFITSFDGVIGSASDLGAIDSAEKFAMSAAAPFKRELLLEHQDKGLFLASSLVRLPVNKLLTFFVKPAAQNSKRLALQLILPAMVMSFLYLLAGSGYLLLKTSLLENQLAQKSEQVAKLLALESDLDNKFARQQQLSHFWQSKQNTAGLWQVMAPVFEQSTIKNITRRGNAFVIKGRTPNASQLLELIAANANVAKAKFEAPVRKDRKQERFTISIELTESLYLQTGDEGEAVGE</sequence>